<protein>
    <submittedName>
        <fullName evidence="2">Uncharacterized protein</fullName>
    </submittedName>
</protein>
<feature type="compositionally biased region" description="Polar residues" evidence="1">
    <location>
        <begin position="47"/>
        <end position="61"/>
    </location>
</feature>
<dbReference type="RefSeq" id="WP_084447936.1">
    <property type="nucleotide sequence ID" value="NZ_FWWW01000105.1"/>
</dbReference>
<name>A0A1W1W4Y8_9BACT</name>
<proteinExistence type="predicted"/>
<feature type="compositionally biased region" description="Polar residues" evidence="1">
    <location>
        <begin position="1"/>
        <end position="31"/>
    </location>
</feature>
<accession>A0A1W1W4Y8</accession>
<gene>
    <name evidence="2" type="ORF">SAMN00120144_4126</name>
</gene>
<sequence>MAKSQNSSKGVPTPDESNPDASGSTDSTSDEPVNLSMLEGGVLHNPPQATQSQESGPTDDE</sequence>
<organism evidence="2 3">
    <name type="scientific">Hymenobacter roseosalivarius DSM 11622</name>
    <dbReference type="NCBI Taxonomy" id="645990"/>
    <lineage>
        <taxon>Bacteria</taxon>
        <taxon>Pseudomonadati</taxon>
        <taxon>Bacteroidota</taxon>
        <taxon>Cytophagia</taxon>
        <taxon>Cytophagales</taxon>
        <taxon>Hymenobacteraceae</taxon>
        <taxon>Hymenobacter</taxon>
    </lineage>
</organism>
<keyword evidence="3" id="KW-1185">Reference proteome</keyword>
<feature type="region of interest" description="Disordered" evidence="1">
    <location>
        <begin position="1"/>
        <end position="61"/>
    </location>
</feature>
<dbReference type="AlphaFoldDB" id="A0A1W1W4Y8"/>
<dbReference type="OrthoDB" id="9918640at2"/>
<evidence type="ECO:0000313" key="3">
    <source>
        <dbReference type="Proteomes" id="UP000192266"/>
    </source>
</evidence>
<dbReference type="EMBL" id="FWWW01000105">
    <property type="protein sequence ID" value="SMC00583.1"/>
    <property type="molecule type" value="Genomic_DNA"/>
</dbReference>
<evidence type="ECO:0000256" key="1">
    <source>
        <dbReference type="SAM" id="MobiDB-lite"/>
    </source>
</evidence>
<evidence type="ECO:0000313" key="2">
    <source>
        <dbReference type="EMBL" id="SMC00583.1"/>
    </source>
</evidence>
<dbReference type="STRING" id="645990.SAMN00120144_4126"/>
<reference evidence="2 3" key="1">
    <citation type="submission" date="2017-04" db="EMBL/GenBank/DDBJ databases">
        <authorList>
            <person name="Afonso C.L."/>
            <person name="Miller P.J."/>
            <person name="Scott M.A."/>
            <person name="Spackman E."/>
            <person name="Goraichik I."/>
            <person name="Dimitrov K.M."/>
            <person name="Suarez D.L."/>
            <person name="Swayne D.E."/>
        </authorList>
    </citation>
    <scope>NUCLEOTIDE SEQUENCE [LARGE SCALE GENOMIC DNA]</scope>
    <source>
        <strain evidence="2 3">DSM 11622</strain>
    </source>
</reference>
<dbReference type="Proteomes" id="UP000192266">
    <property type="component" value="Unassembled WGS sequence"/>
</dbReference>